<dbReference type="GO" id="GO:0005283">
    <property type="term" value="F:amino acid:sodium symporter activity"/>
    <property type="evidence" value="ECO:0007669"/>
    <property type="project" value="InterPro"/>
</dbReference>
<reference evidence="10" key="1">
    <citation type="submission" date="2021-06" db="EMBL/GenBank/DDBJ databases">
        <title>44 bacteria genomes isolated from Dapeng, Shenzhen.</title>
        <authorList>
            <person name="Zheng W."/>
            <person name="Yu S."/>
            <person name="Huang Y."/>
        </authorList>
    </citation>
    <scope>NUCLEOTIDE SEQUENCE</scope>
    <source>
        <strain evidence="10">DP5N28-2</strain>
    </source>
</reference>
<dbReference type="RefSeq" id="WP_222579898.1">
    <property type="nucleotide sequence ID" value="NZ_JAHVHU010000008.1"/>
</dbReference>
<keyword evidence="4 8" id="KW-1003">Cell membrane</keyword>
<evidence type="ECO:0000313" key="10">
    <source>
        <dbReference type="EMBL" id="MBY5958360.1"/>
    </source>
</evidence>
<evidence type="ECO:0000256" key="6">
    <source>
        <dbReference type="ARBA" id="ARBA00022989"/>
    </source>
</evidence>
<dbReference type="Pfam" id="PF01235">
    <property type="entry name" value="Na_Ala_symp"/>
    <property type="match status" value="1"/>
</dbReference>
<keyword evidence="11" id="KW-1185">Reference proteome</keyword>
<evidence type="ECO:0000256" key="4">
    <source>
        <dbReference type="ARBA" id="ARBA00022475"/>
    </source>
</evidence>
<feature type="transmembrane region" description="Helical" evidence="8">
    <location>
        <begin position="436"/>
        <end position="460"/>
    </location>
</feature>
<dbReference type="InterPro" id="IPR001463">
    <property type="entry name" value="Na/Ala_symport"/>
</dbReference>
<evidence type="ECO:0000256" key="3">
    <source>
        <dbReference type="ARBA" id="ARBA00022448"/>
    </source>
</evidence>
<keyword evidence="3 8" id="KW-0813">Transport</keyword>
<evidence type="ECO:0000256" key="1">
    <source>
        <dbReference type="ARBA" id="ARBA00004651"/>
    </source>
</evidence>
<dbReference type="PANTHER" id="PTHR30330:SF3">
    <property type="entry name" value="TRANSCRIPTIONAL REGULATOR, LRP FAMILY"/>
    <property type="match status" value="1"/>
</dbReference>
<evidence type="ECO:0000256" key="5">
    <source>
        <dbReference type="ARBA" id="ARBA00022692"/>
    </source>
</evidence>
<feature type="transmembrane region" description="Helical" evidence="8">
    <location>
        <begin position="285"/>
        <end position="308"/>
    </location>
</feature>
<gene>
    <name evidence="10" type="ORF">KUV50_09475</name>
</gene>
<sequence>MLFRKVLALLFLTFPAFLFAQESGKSIDQRIEEGFKPISDFIYWLVFYPISFGGYEMPFVVLILILGGIFFSIYFKFANIRLAKVAVNATRGKYDEIDLYGVYEAEGDSTPGGDIIETVRKEEVHGEVTHFQALTAALSATVGLGNIAGVSIAIALGGPGATIWMILVGLLGMSTKIGEATLGVKYREIDEEGKTYGGPMYYLRKGLANKNMPILGKILAAMFAICVIGGSLGSGNMFQSNQAASQFQLLFDLESGFWFGIVIAILVGLVIIGGIKRIGMVTERVVPFMAIMFVGSALLILAINYDLIPTAFGLIWDGAFNARSAMGGFIGVMIVGFQRGAFSNEAGVGSSAIAHSAVRTRYPASEGLVASIGPFVDTVVICTMTALVIVITNLKNNLFDYANLDESGNVILNATGESLGGVDLTSIAFESTIPHFSIVLTIAVILFAFSTMLSWSYYGIQGWKYLFGKGRVADLTYKALFLFFIIIGASSSMESVVFFADAMLFAMVFPNMIGLVILAPQVKTEIARYLRAIRIIVIEEQVPEEGEEKKVIDDG</sequence>
<keyword evidence="7 8" id="KW-0472">Membrane</keyword>
<feature type="signal peptide" evidence="9">
    <location>
        <begin position="1"/>
        <end position="20"/>
    </location>
</feature>
<evidence type="ECO:0000256" key="2">
    <source>
        <dbReference type="ARBA" id="ARBA00009261"/>
    </source>
</evidence>
<feature type="transmembrane region" description="Helical" evidence="8">
    <location>
        <begin position="214"/>
        <end position="235"/>
    </location>
</feature>
<evidence type="ECO:0000313" key="11">
    <source>
        <dbReference type="Proteomes" id="UP000753961"/>
    </source>
</evidence>
<dbReference type="PRINTS" id="PR00175">
    <property type="entry name" value="NAALASMPORT"/>
</dbReference>
<proteinExistence type="inferred from homology"/>
<dbReference type="NCBIfam" id="TIGR00835">
    <property type="entry name" value="agcS"/>
    <property type="match status" value="1"/>
</dbReference>
<dbReference type="AlphaFoldDB" id="A0A953HU50"/>
<keyword evidence="5 8" id="KW-0812">Transmembrane</keyword>
<comment type="caution">
    <text evidence="10">The sequence shown here is derived from an EMBL/GenBank/DDBJ whole genome shotgun (WGS) entry which is preliminary data.</text>
</comment>
<feature type="transmembrane region" description="Helical" evidence="8">
    <location>
        <begin position="255"/>
        <end position="273"/>
    </location>
</feature>
<name>A0A953HU50_9BACT</name>
<dbReference type="PANTHER" id="PTHR30330">
    <property type="entry name" value="AGSS FAMILY TRANSPORTER, SODIUM-ALANINE"/>
    <property type="match status" value="1"/>
</dbReference>
<keyword evidence="9" id="KW-0732">Signal</keyword>
<feature type="transmembrane region" description="Helical" evidence="8">
    <location>
        <begin position="368"/>
        <end position="391"/>
    </location>
</feature>
<dbReference type="GO" id="GO:0005886">
    <property type="term" value="C:plasma membrane"/>
    <property type="evidence" value="ECO:0007669"/>
    <property type="project" value="UniProtKB-SubCell"/>
</dbReference>
<evidence type="ECO:0000256" key="9">
    <source>
        <dbReference type="SAM" id="SignalP"/>
    </source>
</evidence>
<protein>
    <submittedName>
        <fullName evidence="10">Alanine:cation symporter family protein</fullName>
    </submittedName>
</protein>
<accession>A0A953HU50</accession>
<feature type="chain" id="PRO_5037833713" evidence="9">
    <location>
        <begin position="21"/>
        <end position="555"/>
    </location>
</feature>
<comment type="similarity">
    <text evidence="2 8">Belongs to the alanine or glycine:cation symporter (AGCS) (TC 2.A.25) family.</text>
</comment>
<organism evidence="10 11">
    <name type="scientific">Membranihabitans marinus</name>
    <dbReference type="NCBI Taxonomy" id="1227546"/>
    <lineage>
        <taxon>Bacteria</taxon>
        <taxon>Pseudomonadati</taxon>
        <taxon>Bacteroidota</taxon>
        <taxon>Saprospiria</taxon>
        <taxon>Saprospirales</taxon>
        <taxon>Saprospiraceae</taxon>
        <taxon>Membranihabitans</taxon>
    </lineage>
</organism>
<feature type="transmembrane region" description="Helical" evidence="8">
    <location>
        <begin position="496"/>
        <end position="519"/>
    </location>
</feature>
<keyword evidence="6 8" id="KW-1133">Transmembrane helix</keyword>
<feature type="transmembrane region" description="Helical" evidence="8">
    <location>
        <begin position="57"/>
        <end position="75"/>
    </location>
</feature>
<evidence type="ECO:0000256" key="8">
    <source>
        <dbReference type="RuleBase" id="RU363064"/>
    </source>
</evidence>
<feature type="transmembrane region" description="Helical" evidence="8">
    <location>
        <begin position="472"/>
        <end position="490"/>
    </location>
</feature>
<dbReference type="Proteomes" id="UP000753961">
    <property type="component" value="Unassembled WGS sequence"/>
</dbReference>
<dbReference type="EMBL" id="JAHVHU010000008">
    <property type="protein sequence ID" value="MBY5958360.1"/>
    <property type="molecule type" value="Genomic_DNA"/>
</dbReference>
<comment type="subcellular location">
    <subcellularLocation>
        <location evidence="1 8">Cell membrane</location>
        <topology evidence="1 8">Multi-pass membrane protein</topology>
    </subcellularLocation>
</comment>
<evidence type="ECO:0000256" key="7">
    <source>
        <dbReference type="ARBA" id="ARBA00023136"/>
    </source>
</evidence>
<feature type="transmembrane region" description="Helical" evidence="8">
    <location>
        <begin position="320"/>
        <end position="337"/>
    </location>
</feature>
<keyword evidence="8" id="KW-0769">Symport</keyword>